<dbReference type="AlphaFoldDB" id="A0A9P5L301"/>
<evidence type="ECO:0000313" key="2">
    <source>
        <dbReference type="EMBL" id="KAF7528730.1"/>
    </source>
</evidence>
<name>A0A9P5L301_PENCR</name>
<accession>A0A9P5L301</accession>
<sequence>MSTPIPTQADNLPPFDAIEIVTRNDASSVWGFKHWLREIQVILTNLNLLAIISRDLQRPTRDHPHYQNWLLWSNAIGHWLVCNVTERNSSIIVSMHRGLQLADEMWYYIECLQWTEEHSTRRAEFGKLWGMKRDQFDTLTATSLPEAHTLCSAANSMPSSTGTPPPRSTLVGSRRSCHTWPTSSTARSELAMQVASSSRAISPASLTLSRSATRCWGH</sequence>
<dbReference type="EMBL" id="JAAOZQ010000009">
    <property type="protein sequence ID" value="KAF7528730.1"/>
    <property type="molecule type" value="Genomic_DNA"/>
</dbReference>
<evidence type="ECO:0000256" key="1">
    <source>
        <dbReference type="SAM" id="MobiDB-lite"/>
    </source>
</evidence>
<protein>
    <submittedName>
        <fullName evidence="2">Uncharacterized protein</fullName>
    </submittedName>
</protein>
<dbReference type="Proteomes" id="UP000701341">
    <property type="component" value="Unassembled WGS sequence"/>
</dbReference>
<organism evidence="2 3">
    <name type="scientific">Penicillium crustosum</name>
    <name type="common">Blue mold fungus</name>
    <dbReference type="NCBI Taxonomy" id="36656"/>
    <lineage>
        <taxon>Eukaryota</taxon>
        <taxon>Fungi</taxon>
        <taxon>Dikarya</taxon>
        <taxon>Ascomycota</taxon>
        <taxon>Pezizomycotina</taxon>
        <taxon>Eurotiomycetes</taxon>
        <taxon>Eurotiomycetidae</taxon>
        <taxon>Eurotiales</taxon>
        <taxon>Aspergillaceae</taxon>
        <taxon>Penicillium</taxon>
    </lineage>
</organism>
<proteinExistence type="predicted"/>
<reference evidence="2" key="1">
    <citation type="submission" date="2020-02" db="EMBL/GenBank/DDBJ databases">
        <authorList>
            <person name="Lichtner F.J."/>
        </authorList>
    </citation>
    <scope>NUCLEOTIDE SEQUENCE</scope>
    <source>
        <strain evidence="2">G10</strain>
    </source>
</reference>
<gene>
    <name evidence="2" type="ORF">PCG10_010266</name>
</gene>
<keyword evidence="3" id="KW-1185">Reference proteome</keyword>
<comment type="caution">
    <text evidence="2">The sequence shown here is derived from an EMBL/GenBank/DDBJ whole genome shotgun (WGS) entry which is preliminary data.</text>
</comment>
<evidence type="ECO:0000313" key="3">
    <source>
        <dbReference type="Proteomes" id="UP000701341"/>
    </source>
</evidence>
<feature type="region of interest" description="Disordered" evidence="1">
    <location>
        <begin position="153"/>
        <end position="184"/>
    </location>
</feature>